<name>A0A0N4XCY0_NIPBR</name>
<protein>
    <submittedName>
        <fullName evidence="4">EB domain-containing protein</fullName>
    </submittedName>
</protein>
<dbReference type="WBParaSite" id="NBR_0000033601-mRNA-1">
    <property type="protein sequence ID" value="NBR_0000033601-mRNA-1"/>
    <property type="gene ID" value="NBR_0000033601"/>
</dbReference>
<reference evidence="2 3" key="2">
    <citation type="submission" date="2018-11" db="EMBL/GenBank/DDBJ databases">
        <authorList>
            <consortium name="Pathogen Informatics"/>
        </authorList>
    </citation>
    <scope>NUCLEOTIDE SEQUENCE [LARGE SCALE GENOMIC DNA]</scope>
</reference>
<gene>
    <name evidence="2" type="ORF">NBR_LOCUS337</name>
</gene>
<feature type="compositionally biased region" description="Low complexity" evidence="1">
    <location>
        <begin position="158"/>
        <end position="171"/>
    </location>
</feature>
<evidence type="ECO:0000313" key="4">
    <source>
        <dbReference type="WBParaSite" id="NBR_0000033601-mRNA-1"/>
    </source>
</evidence>
<sequence>MAFCDTEKMQCVSRMIITANCSEFTTIDPCYASQCVDGICSGVPEPTKSIPKTTRMMRKKLSARAVTVRKPVAPLAVVVRPIVDAVQLLLNDTMINFDEDNTTLVDLVPSETQLLQAEMALLAARDFYNVSDIIGHGNLSVIPKPTDVTSTKVAPPITTSTSTTTTTTTATSTTAARSDQPHFDRSLNSWVYSFDSNLPYPSVYFPITVIAGSYRPRARPQRNVKGVTVVSSGANLPSGYTHVVEVGFFFGKTMNSCDCTDWHIRYSAHWCISLYGYIK</sequence>
<dbReference type="EMBL" id="UYSL01000121">
    <property type="protein sequence ID" value="VDL62840.1"/>
    <property type="molecule type" value="Genomic_DNA"/>
</dbReference>
<evidence type="ECO:0000256" key="1">
    <source>
        <dbReference type="SAM" id="MobiDB-lite"/>
    </source>
</evidence>
<evidence type="ECO:0000313" key="2">
    <source>
        <dbReference type="EMBL" id="VDL62840.1"/>
    </source>
</evidence>
<keyword evidence="3" id="KW-1185">Reference proteome</keyword>
<reference evidence="4" key="1">
    <citation type="submission" date="2017-02" db="UniProtKB">
        <authorList>
            <consortium name="WormBaseParasite"/>
        </authorList>
    </citation>
    <scope>IDENTIFICATION</scope>
</reference>
<accession>A0A0N4XCY0</accession>
<feature type="region of interest" description="Disordered" evidence="1">
    <location>
        <begin position="150"/>
        <end position="171"/>
    </location>
</feature>
<dbReference type="Proteomes" id="UP000271162">
    <property type="component" value="Unassembled WGS sequence"/>
</dbReference>
<organism evidence="4">
    <name type="scientific">Nippostrongylus brasiliensis</name>
    <name type="common">Rat hookworm</name>
    <dbReference type="NCBI Taxonomy" id="27835"/>
    <lineage>
        <taxon>Eukaryota</taxon>
        <taxon>Metazoa</taxon>
        <taxon>Ecdysozoa</taxon>
        <taxon>Nematoda</taxon>
        <taxon>Chromadorea</taxon>
        <taxon>Rhabditida</taxon>
        <taxon>Rhabditina</taxon>
        <taxon>Rhabditomorpha</taxon>
        <taxon>Strongyloidea</taxon>
        <taxon>Heligmosomidae</taxon>
        <taxon>Nippostrongylus</taxon>
    </lineage>
</organism>
<dbReference type="AlphaFoldDB" id="A0A0N4XCY0"/>
<proteinExistence type="predicted"/>
<evidence type="ECO:0000313" key="3">
    <source>
        <dbReference type="Proteomes" id="UP000271162"/>
    </source>
</evidence>